<dbReference type="Pfam" id="PF01124">
    <property type="entry name" value="MAPEG"/>
    <property type="match status" value="1"/>
</dbReference>
<evidence type="ECO:0000256" key="1">
    <source>
        <dbReference type="ARBA" id="ARBA00004370"/>
    </source>
</evidence>
<evidence type="ECO:0000256" key="5">
    <source>
        <dbReference type="SAM" id="Phobius"/>
    </source>
</evidence>
<feature type="transmembrane region" description="Helical" evidence="5">
    <location>
        <begin position="68"/>
        <end position="96"/>
    </location>
</feature>
<comment type="subcellular location">
    <subcellularLocation>
        <location evidence="1">Membrane</location>
    </subcellularLocation>
</comment>
<evidence type="ECO:0000256" key="3">
    <source>
        <dbReference type="ARBA" id="ARBA00022989"/>
    </source>
</evidence>
<evidence type="ECO:0008006" key="7">
    <source>
        <dbReference type="Google" id="ProtNLM"/>
    </source>
</evidence>
<dbReference type="AlphaFoldDB" id="A0A0F9TRB4"/>
<proteinExistence type="predicted"/>
<feature type="transmembrane region" description="Helical" evidence="5">
    <location>
        <begin position="117"/>
        <end position="137"/>
    </location>
</feature>
<gene>
    <name evidence="6" type="ORF">LCGC14_0315320</name>
</gene>
<comment type="caution">
    <text evidence="6">The sequence shown here is derived from an EMBL/GenBank/DDBJ whole genome shotgun (WGS) entry which is preliminary data.</text>
</comment>
<accession>A0A0F9TRB4</accession>
<dbReference type="InterPro" id="IPR001129">
    <property type="entry name" value="Membr-assoc_MAPEG"/>
</dbReference>
<keyword evidence="4 5" id="KW-0472">Membrane</keyword>
<protein>
    <recommendedName>
        <fullName evidence="7">MAPEG family protein</fullName>
    </recommendedName>
</protein>
<evidence type="ECO:0000313" key="6">
    <source>
        <dbReference type="EMBL" id="KKN81859.1"/>
    </source>
</evidence>
<organism evidence="6">
    <name type="scientific">marine sediment metagenome</name>
    <dbReference type="NCBI Taxonomy" id="412755"/>
    <lineage>
        <taxon>unclassified sequences</taxon>
        <taxon>metagenomes</taxon>
        <taxon>ecological metagenomes</taxon>
    </lineage>
</organism>
<dbReference type="EMBL" id="LAZR01000209">
    <property type="protein sequence ID" value="KKN81859.1"/>
    <property type="molecule type" value="Genomic_DNA"/>
</dbReference>
<keyword evidence="2 5" id="KW-0812">Transmembrane</keyword>
<keyword evidence="3 5" id="KW-1133">Transmembrane helix</keyword>
<dbReference type="Gene3D" id="1.20.120.550">
    <property type="entry name" value="Membrane associated eicosanoid/glutathione metabolism-like domain"/>
    <property type="match status" value="1"/>
</dbReference>
<sequence length="139" mass="15687">MNAQFILLPLLLQIALTLAMYIALTRAKLRAVELDQVDEARRALHDDAWPDSVIKINNNIRNQFEAPVLFYVLVFALLHLGAVGWLAQLLAWLFVLSRIAHAVVHTGANRVPLRRRIFTFGCVILILMTALAAWVLVVH</sequence>
<evidence type="ECO:0000256" key="4">
    <source>
        <dbReference type="ARBA" id="ARBA00023136"/>
    </source>
</evidence>
<evidence type="ECO:0000256" key="2">
    <source>
        <dbReference type="ARBA" id="ARBA00022692"/>
    </source>
</evidence>
<dbReference type="SUPFAM" id="SSF161084">
    <property type="entry name" value="MAPEG domain-like"/>
    <property type="match status" value="1"/>
</dbReference>
<reference evidence="6" key="1">
    <citation type="journal article" date="2015" name="Nature">
        <title>Complex archaea that bridge the gap between prokaryotes and eukaryotes.</title>
        <authorList>
            <person name="Spang A."/>
            <person name="Saw J.H."/>
            <person name="Jorgensen S.L."/>
            <person name="Zaremba-Niedzwiedzka K."/>
            <person name="Martijn J."/>
            <person name="Lind A.E."/>
            <person name="van Eijk R."/>
            <person name="Schleper C."/>
            <person name="Guy L."/>
            <person name="Ettema T.J."/>
        </authorList>
    </citation>
    <scope>NUCLEOTIDE SEQUENCE</scope>
</reference>
<dbReference type="GO" id="GO:0016020">
    <property type="term" value="C:membrane"/>
    <property type="evidence" value="ECO:0007669"/>
    <property type="project" value="UniProtKB-SubCell"/>
</dbReference>
<name>A0A0F9TRB4_9ZZZZ</name>
<dbReference type="InterPro" id="IPR023352">
    <property type="entry name" value="MAPEG-like_dom_sf"/>
</dbReference>